<dbReference type="Gene3D" id="1.10.3720.10">
    <property type="entry name" value="MetI-like"/>
    <property type="match status" value="1"/>
</dbReference>
<evidence type="ECO:0000256" key="2">
    <source>
        <dbReference type="ARBA" id="ARBA00007069"/>
    </source>
</evidence>
<dbReference type="InterPro" id="IPR005672">
    <property type="entry name" value="Phosphate_PstA"/>
</dbReference>
<feature type="transmembrane region" description="Helical" evidence="8">
    <location>
        <begin position="131"/>
        <end position="149"/>
    </location>
</feature>
<comment type="similarity">
    <text evidence="2 8">Belongs to the binding-protein-dependent transport system permease family. CysTW subfamily.</text>
</comment>
<evidence type="ECO:0000313" key="11">
    <source>
        <dbReference type="Proteomes" id="UP000256329"/>
    </source>
</evidence>
<dbReference type="EMBL" id="QSLN01000012">
    <property type="protein sequence ID" value="RDV82114.1"/>
    <property type="molecule type" value="Genomic_DNA"/>
</dbReference>
<dbReference type="CDD" id="cd06261">
    <property type="entry name" value="TM_PBP2"/>
    <property type="match status" value="1"/>
</dbReference>
<dbReference type="Pfam" id="PF00528">
    <property type="entry name" value="BPD_transp_1"/>
    <property type="match status" value="1"/>
</dbReference>
<keyword evidence="7 8" id="KW-0472">Membrane</keyword>
<feature type="transmembrane region" description="Helical" evidence="8">
    <location>
        <begin position="66"/>
        <end position="87"/>
    </location>
</feature>
<feature type="transmembrane region" description="Helical" evidence="8">
    <location>
        <begin position="107"/>
        <end position="125"/>
    </location>
</feature>
<dbReference type="OrthoDB" id="9785113at2"/>
<evidence type="ECO:0000259" key="9">
    <source>
        <dbReference type="PROSITE" id="PS50928"/>
    </source>
</evidence>
<reference evidence="10 11" key="1">
    <citation type="submission" date="2018-08" db="EMBL/GenBank/DDBJ databases">
        <title>Form III RuBisCO-mediated autotrophy in Thermodesulfobium bacteria.</title>
        <authorList>
            <person name="Toshchakov S.V."/>
            <person name="Kublanov I.V."/>
            <person name="Frolov E."/>
            <person name="Bonch-Osmolovskaya E.A."/>
            <person name="Tourova T.P."/>
            <person name="Chernych N.A."/>
            <person name="Lebedinsky A.V."/>
        </authorList>
    </citation>
    <scope>NUCLEOTIDE SEQUENCE [LARGE SCALE GENOMIC DNA]</scope>
    <source>
        <strain evidence="10 11">SR</strain>
    </source>
</reference>
<evidence type="ECO:0000256" key="7">
    <source>
        <dbReference type="ARBA" id="ARBA00023136"/>
    </source>
</evidence>
<dbReference type="InterPro" id="IPR000515">
    <property type="entry name" value="MetI-like"/>
</dbReference>
<dbReference type="AlphaFoldDB" id="A0A3D8P3U0"/>
<keyword evidence="4 8" id="KW-1003">Cell membrane</keyword>
<dbReference type="GO" id="GO:0005886">
    <property type="term" value="C:plasma membrane"/>
    <property type="evidence" value="ECO:0007669"/>
    <property type="project" value="UniProtKB-SubCell"/>
</dbReference>
<dbReference type="NCBIfam" id="TIGR00974">
    <property type="entry name" value="3a0107s02c"/>
    <property type="match status" value="1"/>
</dbReference>
<proteinExistence type="inferred from homology"/>
<keyword evidence="5 8" id="KW-0812">Transmembrane</keyword>
<evidence type="ECO:0000256" key="3">
    <source>
        <dbReference type="ARBA" id="ARBA00022448"/>
    </source>
</evidence>
<dbReference type="Proteomes" id="UP000256329">
    <property type="component" value="Unassembled WGS sequence"/>
</dbReference>
<protein>
    <recommendedName>
        <fullName evidence="8">Phosphate transport system permease protein PstA</fullName>
    </recommendedName>
</protein>
<evidence type="ECO:0000256" key="4">
    <source>
        <dbReference type="ARBA" id="ARBA00022475"/>
    </source>
</evidence>
<gene>
    <name evidence="10" type="primary">pstA</name>
    <name evidence="10" type="ORF">DXX99_08175</name>
</gene>
<feature type="transmembrane region" description="Helical" evidence="8">
    <location>
        <begin position="190"/>
        <end position="214"/>
    </location>
</feature>
<comment type="subcellular location">
    <subcellularLocation>
        <location evidence="1 8">Cell membrane</location>
        <topology evidence="1 8">Multi-pass membrane protein</topology>
    </subcellularLocation>
</comment>
<dbReference type="RefSeq" id="WP_115793007.1">
    <property type="nucleotide sequence ID" value="NZ_QSLN01000012.1"/>
</dbReference>
<accession>A0A3D8P3U0</accession>
<keyword evidence="6 8" id="KW-1133">Transmembrane helix</keyword>
<dbReference type="SUPFAM" id="SSF161098">
    <property type="entry name" value="MetI-like"/>
    <property type="match status" value="1"/>
</dbReference>
<evidence type="ECO:0000313" key="10">
    <source>
        <dbReference type="EMBL" id="RDV82114.1"/>
    </source>
</evidence>
<organism evidence="10 11">
    <name type="scientific">Ammonifex thiophilus</name>
    <dbReference type="NCBI Taxonomy" id="444093"/>
    <lineage>
        <taxon>Bacteria</taxon>
        <taxon>Bacillati</taxon>
        <taxon>Bacillota</taxon>
        <taxon>Clostridia</taxon>
        <taxon>Thermoanaerobacterales</taxon>
        <taxon>Thermoanaerobacteraceae</taxon>
        <taxon>Ammonifex</taxon>
    </lineage>
</organism>
<evidence type="ECO:0000256" key="8">
    <source>
        <dbReference type="RuleBase" id="RU363043"/>
    </source>
</evidence>
<dbReference type="InterPro" id="IPR035906">
    <property type="entry name" value="MetI-like_sf"/>
</dbReference>
<sequence length="294" mass="31776">MTAHFKDRLATLAFWLAAGVVVAVLAFLLGYIMLHGLKVIDWKFLTSEPETIRAGGGIGPNIFNSFYLLFLSLIIVAPLGVLAGIYLSEYARENALTRSIRLSIETLASLPSIVVGLFGLLLFVTTLGLGYSLLAGALALTIINLPLMVRITEEALRAVPHDLREASLSLGATKWQTICRVVLPSALPGLLTGIILASGRILGEAAALIFTAGLTTPRLDFSQWDITSPTCPWNPLRPGETLAVHIWKVNSEALIPDVRRVADGSSAVLVIIVLLFNFLARWLARRASLRLTGQ</sequence>
<name>A0A3D8P3U0_9THEO</name>
<feature type="transmembrane region" description="Helical" evidence="8">
    <location>
        <begin position="12"/>
        <end position="34"/>
    </location>
</feature>
<evidence type="ECO:0000256" key="1">
    <source>
        <dbReference type="ARBA" id="ARBA00004651"/>
    </source>
</evidence>
<evidence type="ECO:0000256" key="6">
    <source>
        <dbReference type="ARBA" id="ARBA00022989"/>
    </source>
</evidence>
<keyword evidence="3" id="KW-0813">Transport</keyword>
<dbReference type="GO" id="GO:0005315">
    <property type="term" value="F:phosphate transmembrane transporter activity"/>
    <property type="evidence" value="ECO:0007669"/>
    <property type="project" value="InterPro"/>
</dbReference>
<dbReference type="GO" id="GO:0035435">
    <property type="term" value="P:phosphate ion transmembrane transport"/>
    <property type="evidence" value="ECO:0007669"/>
    <property type="project" value="InterPro"/>
</dbReference>
<dbReference type="PROSITE" id="PS50928">
    <property type="entry name" value="ABC_TM1"/>
    <property type="match status" value="1"/>
</dbReference>
<evidence type="ECO:0000256" key="5">
    <source>
        <dbReference type="ARBA" id="ARBA00022692"/>
    </source>
</evidence>
<keyword evidence="11" id="KW-1185">Reference proteome</keyword>
<comment type="caution">
    <text evidence="10">The sequence shown here is derived from an EMBL/GenBank/DDBJ whole genome shotgun (WGS) entry which is preliminary data.</text>
</comment>
<dbReference type="PANTHER" id="PTHR43470:SF4">
    <property type="entry name" value="ABC TRANSPORTER PERMEASE PROTEIN YQGI-RELATED"/>
    <property type="match status" value="1"/>
</dbReference>
<dbReference type="PANTHER" id="PTHR43470">
    <property type="entry name" value="PHOSPHATE TRANSPORT SYSTEM PERMEASE PROTEIN PSTA-RELATED"/>
    <property type="match status" value="1"/>
</dbReference>
<feature type="domain" description="ABC transmembrane type-1" evidence="9">
    <location>
        <begin position="62"/>
        <end position="280"/>
    </location>
</feature>
<feature type="transmembrane region" description="Helical" evidence="8">
    <location>
        <begin position="266"/>
        <end position="284"/>
    </location>
</feature>